<keyword evidence="2" id="KW-1185">Reference proteome</keyword>
<dbReference type="Proteomes" id="UP001583177">
    <property type="component" value="Unassembled WGS sequence"/>
</dbReference>
<evidence type="ECO:0000313" key="2">
    <source>
        <dbReference type="Proteomes" id="UP001583177"/>
    </source>
</evidence>
<protein>
    <submittedName>
        <fullName evidence="1">Uncharacterized protein</fullName>
    </submittedName>
</protein>
<comment type="caution">
    <text evidence="1">The sequence shown here is derived from an EMBL/GenBank/DDBJ whole genome shotgun (WGS) entry which is preliminary data.</text>
</comment>
<dbReference type="EMBL" id="JAWRVE010000032">
    <property type="protein sequence ID" value="KAL1871614.1"/>
    <property type="molecule type" value="Genomic_DNA"/>
</dbReference>
<reference evidence="1 2" key="1">
    <citation type="journal article" date="2024" name="IMA Fungus">
        <title>IMA Genome - F19 : A genome assembly and annotation guide to empower mycologists, including annotated draft genome sequences of Ceratocystis pirilliformis, Diaporthe australafricana, Fusarium ophioides, Paecilomyces lecythidis, and Sporothrix stenoceras.</title>
        <authorList>
            <person name="Aylward J."/>
            <person name="Wilson A.M."/>
            <person name="Visagie C.M."/>
            <person name="Spraker J."/>
            <person name="Barnes I."/>
            <person name="Buitendag C."/>
            <person name="Ceriani C."/>
            <person name="Del Mar Angel L."/>
            <person name="du Plessis D."/>
            <person name="Fuchs T."/>
            <person name="Gasser K."/>
            <person name="Kramer D."/>
            <person name="Li W."/>
            <person name="Munsamy K."/>
            <person name="Piso A."/>
            <person name="Price J.L."/>
            <person name="Sonnekus B."/>
            <person name="Thomas C."/>
            <person name="van der Nest A."/>
            <person name="van Dijk A."/>
            <person name="van Heerden A."/>
            <person name="van Vuuren N."/>
            <person name="Yilmaz N."/>
            <person name="Duong T.A."/>
            <person name="van der Merwe N.A."/>
            <person name="Wingfield M.J."/>
            <person name="Wingfield B.D."/>
        </authorList>
    </citation>
    <scope>NUCLEOTIDE SEQUENCE [LARGE SCALE GENOMIC DNA]</scope>
    <source>
        <strain evidence="1 2">CMW 18300</strain>
    </source>
</reference>
<proteinExistence type="predicted"/>
<accession>A0ABR3X6Q4</accession>
<organism evidence="1 2">
    <name type="scientific">Diaporthe australafricana</name>
    <dbReference type="NCBI Taxonomy" id="127596"/>
    <lineage>
        <taxon>Eukaryota</taxon>
        <taxon>Fungi</taxon>
        <taxon>Dikarya</taxon>
        <taxon>Ascomycota</taxon>
        <taxon>Pezizomycotina</taxon>
        <taxon>Sordariomycetes</taxon>
        <taxon>Sordariomycetidae</taxon>
        <taxon>Diaporthales</taxon>
        <taxon>Diaporthaceae</taxon>
        <taxon>Diaporthe</taxon>
    </lineage>
</organism>
<gene>
    <name evidence="1" type="ORF">Daus18300_004614</name>
</gene>
<sequence>MSQSSITELAARIALNTAKVERYYLDRSLPLPSSDQIGPTKSPRPEDFEIEMARQAVILDSNELRILMQGPSEYLTGLCTYVSRESPLFASAWRKRFLPKGLDGEATFAQLAAKSGIVENQSVFELL</sequence>
<name>A0ABR3X6Q4_9PEZI</name>
<evidence type="ECO:0000313" key="1">
    <source>
        <dbReference type="EMBL" id="KAL1871614.1"/>
    </source>
</evidence>